<keyword evidence="4 12" id="KW-0963">Cytoplasm</keyword>
<dbReference type="FunFam" id="2.20.28.20:FF:000001">
    <property type="entry name" value="Methionine--tRNA ligase"/>
    <property type="match status" value="1"/>
</dbReference>
<keyword evidence="5 12" id="KW-0436">Ligase</keyword>
<dbReference type="CDD" id="cd07957">
    <property type="entry name" value="Anticodon_Ia_Met"/>
    <property type="match status" value="1"/>
</dbReference>
<dbReference type="SUPFAM" id="SSF52374">
    <property type="entry name" value="Nucleotidylyl transferase"/>
    <property type="match status" value="1"/>
</dbReference>
<dbReference type="Gene3D" id="1.10.730.10">
    <property type="entry name" value="Isoleucyl-tRNA Synthetase, Domain 1"/>
    <property type="match status" value="1"/>
</dbReference>
<dbReference type="CDD" id="cd00814">
    <property type="entry name" value="MetRS_core"/>
    <property type="match status" value="1"/>
</dbReference>
<dbReference type="PRINTS" id="PR01041">
    <property type="entry name" value="TRNASYNTHMET"/>
</dbReference>
<evidence type="ECO:0000256" key="10">
    <source>
        <dbReference type="ARBA" id="ARBA00023146"/>
    </source>
</evidence>
<dbReference type="InterPro" id="IPR015413">
    <property type="entry name" value="Methionyl/Leucyl_tRNA_Synth"/>
</dbReference>
<comment type="similarity">
    <text evidence="3 12">Belongs to the class-I aminoacyl-tRNA synthetase family. MetG type 1 subfamily.</text>
</comment>
<dbReference type="InterPro" id="IPR023458">
    <property type="entry name" value="Met-tRNA_ligase_1"/>
</dbReference>
<dbReference type="Gene3D" id="3.40.50.620">
    <property type="entry name" value="HUPs"/>
    <property type="match status" value="1"/>
</dbReference>
<feature type="binding site" evidence="12">
    <location>
        <position position="156"/>
    </location>
    <ligand>
        <name>Zn(2+)</name>
        <dbReference type="ChEBI" id="CHEBI:29105"/>
    </ligand>
</feature>
<evidence type="ECO:0000256" key="5">
    <source>
        <dbReference type="ARBA" id="ARBA00022598"/>
    </source>
</evidence>
<comment type="cofactor">
    <cofactor evidence="12">
        <name>Zn(2+)</name>
        <dbReference type="ChEBI" id="CHEBI:29105"/>
    </cofactor>
    <text evidence="12">Binds 1 zinc ion per subunit.</text>
</comment>
<evidence type="ECO:0000256" key="11">
    <source>
        <dbReference type="ARBA" id="ARBA00047364"/>
    </source>
</evidence>
<dbReference type="SUPFAM" id="SSF57770">
    <property type="entry name" value="Methionyl-tRNA synthetase (MetRS), Zn-domain"/>
    <property type="match status" value="1"/>
</dbReference>
<evidence type="ECO:0000256" key="7">
    <source>
        <dbReference type="ARBA" id="ARBA00022833"/>
    </source>
</evidence>
<evidence type="ECO:0000256" key="6">
    <source>
        <dbReference type="ARBA" id="ARBA00022741"/>
    </source>
</evidence>
<evidence type="ECO:0000256" key="9">
    <source>
        <dbReference type="ARBA" id="ARBA00022917"/>
    </source>
</evidence>
<dbReference type="GO" id="GO:0005829">
    <property type="term" value="C:cytosol"/>
    <property type="evidence" value="ECO:0007669"/>
    <property type="project" value="TreeGrafter"/>
</dbReference>
<comment type="subunit">
    <text evidence="12">Monomer.</text>
</comment>
<dbReference type="GO" id="GO:0004825">
    <property type="term" value="F:methionine-tRNA ligase activity"/>
    <property type="evidence" value="ECO:0007669"/>
    <property type="project" value="UniProtKB-UniRule"/>
</dbReference>
<sequence length="598" mass="66817">MSATTAANSPATDRDRILVCVAWPYANGPFHVGHVSGVYLPADIFARFSRARGADVLMVSGSDCHGAPITIRAEREGVTPLAIVERYHAQFLHTFDRLGIDFDLFTKTYTENHYAVTQEIFLSLLEAGYLYRDRMTGSYSETQGRFLPDRYVEGICPNCGYARARGDQCDNCGTLLDPEQLGSPYSVLDGGPITFRETEHVFLDLGKLEPALRSWLDGADRSHWRANTVAFTRNWLREGLHGRAITRDLDWGVPVPLPDEVFKDKRIYVWFDAVIGYLSASKEWASLVGDPDAWRRWWDETDPAAAAARSYYFLGKDNIPFHTIIWPAILLGYGEQNLPYDVPAAEFMNLEGEQMSTSRNWAVWLPDIEERYQPDAIRYYLTALAPETRDSNWSWGDFVTRINSELVATWGNLVNRVLSFTYRNFDGRVPQPGELTARDHALLAERDAAFARVTTLLEGVHLRDALKEALAFAGAVNRYLDETAPWKAIKTDREAAARALFVAIQALNTLKVLTTPFLPFAAERLHAMLGFDPGDEATGTWSGRGAGGRITTPATARWAIGPVPAGQPLLPPEPLFVKLDPKVADEELERLRAATVGE</sequence>
<gene>
    <name evidence="12" type="primary">metG</name>
    <name evidence="15" type="ORF">AVDCRST_MAG18-93</name>
</gene>
<name>A0A6J4UG44_9BACT</name>
<feature type="domain" description="Methionyl/Leucyl tRNA synthetase" evidence="13">
    <location>
        <begin position="17"/>
        <end position="418"/>
    </location>
</feature>
<evidence type="ECO:0000259" key="14">
    <source>
        <dbReference type="Pfam" id="PF19303"/>
    </source>
</evidence>
<dbReference type="HAMAP" id="MF_00098">
    <property type="entry name" value="Met_tRNA_synth_type1"/>
    <property type="match status" value="1"/>
</dbReference>
<dbReference type="SUPFAM" id="SSF47323">
    <property type="entry name" value="Anticodon-binding domain of a subclass of class I aminoacyl-tRNA synthetases"/>
    <property type="match status" value="1"/>
</dbReference>
<dbReference type="PROSITE" id="PS00178">
    <property type="entry name" value="AA_TRNA_LIGASE_I"/>
    <property type="match status" value="1"/>
</dbReference>
<dbReference type="InterPro" id="IPR041872">
    <property type="entry name" value="Anticodon_Met"/>
</dbReference>
<evidence type="ECO:0000256" key="12">
    <source>
        <dbReference type="HAMAP-Rule" id="MF_00098"/>
    </source>
</evidence>
<dbReference type="Pfam" id="PF19303">
    <property type="entry name" value="Anticodon_3"/>
    <property type="match status" value="1"/>
</dbReference>
<feature type="short sequence motif" description="'KMSKS' region" evidence="12">
    <location>
        <begin position="354"/>
        <end position="358"/>
    </location>
</feature>
<evidence type="ECO:0000256" key="1">
    <source>
        <dbReference type="ARBA" id="ARBA00003314"/>
    </source>
</evidence>
<dbReference type="GO" id="GO:0046872">
    <property type="term" value="F:metal ion binding"/>
    <property type="evidence" value="ECO:0007669"/>
    <property type="project" value="UniProtKB-KW"/>
</dbReference>
<keyword evidence="6 12" id="KW-0547">Nucleotide-binding</keyword>
<comment type="function">
    <text evidence="1 12">Is required not only for elongation of protein synthesis but also for the initiation of all mRNA translation through initiator tRNA(fMet) aminoacylation.</text>
</comment>
<accession>A0A6J4UG44</accession>
<dbReference type="InterPro" id="IPR009080">
    <property type="entry name" value="tRNAsynth_Ia_anticodon-bd"/>
</dbReference>
<dbReference type="Gene3D" id="2.20.28.20">
    <property type="entry name" value="Methionyl-tRNA synthetase, Zn-domain"/>
    <property type="match status" value="1"/>
</dbReference>
<keyword evidence="12" id="KW-0479">Metal-binding</keyword>
<dbReference type="InterPro" id="IPR033911">
    <property type="entry name" value="MetRS_core"/>
</dbReference>
<evidence type="ECO:0000313" key="15">
    <source>
        <dbReference type="EMBL" id="CAA9548416.1"/>
    </source>
</evidence>
<feature type="binding site" evidence="12">
    <location>
        <position position="159"/>
    </location>
    <ligand>
        <name>Zn(2+)</name>
        <dbReference type="ChEBI" id="CHEBI:29105"/>
    </ligand>
</feature>
<keyword evidence="8 12" id="KW-0067">ATP-binding</keyword>
<evidence type="ECO:0000256" key="8">
    <source>
        <dbReference type="ARBA" id="ARBA00022840"/>
    </source>
</evidence>
<dbReference type="InterPro" id="IPR029038">
    <property type="entry name" value="MetRS_Zn"/>
</dbReference>
<keyword evidence="10 12" id="KW-0030">Aminoacyl-tRNA synthetase</keyword>
<keyword evidence="9 12" id="KW-0648">Protein biosynthesis</keyword>
<dbReference type="InterPro" id="IPR014758">
    <property type="entry name" value="Met-tRNA_synth"/>
</dbReference>
<feature type="binding site" evidence="12">
    <location>
        <position position="169"/>
    </location>
    <ligand>
        <name>Zn(2+)</name>
        <dbReference type="ChEBI" id="CHEBI:29105"/>
    </ligand>
</feature>
<dbReference type="GO" id="GO:0005524">
    <property type="term" value="F:ATP binding"/>
    <property type="evidence" value="ECO:0007669"/>
    <property type="project" value="UniProtKB-UniRule"/>
</dbReference>
<reference evidence="15" key="1">
    <citation type="submission" date="2020-02" db="EMBL/GenBank/DDBJ databases">
        <authorList>
            <person name="Meier V. D."/>
        </authorList>
    </citation>
    <scope>NUCLEOTIDE SEQUENCE</scope>
    <source>
        <strain evidence="15">AVDCRST_MAG18</strain>
    </source>
</reference>
<keyword evidence="7 12" id="KW-0862">Zinc</keyword>
<proteinExistence type="inferred from homology"/>
<dbReference type="PANTHER" id="PTHR45765:SF1">
    <property type="entry name" value="METHIONINE--TRNA LIGASE, CYTOPLASMIC"/>
    <property type="match status" value="1"/>
</dbReference>
<dbReference type="EC" id="6.1.1.10" evidence="12"/>
<comment type="subcellular location">
    <subcellularLocation>
        <location evidence="2 12">Cytoplasm</location>
    </subcellularLocation>
</comment>
<dbReference type="GO" id="GO:0006431">
    <property type="term" value="P:methionyl-tRNA aminoacylation"/>
    <property type="evidence" value="ECO:0007669"/>
    <property type="project" value="UniProtKB-UniRule"/>
</dbReference>
<feature type="domain" description="Methionyl-tRNA synthetase anticodon-binding" evidence="14">
    <location>
        <begin position="429"/>
        <end position="578"/>
    </location>
</feature>
<evidence type="ECO:0000256" key="2">
    <source>
        <dbReference type="ARBA" id="ARBA00004496"/>
    </source>
</evidence>
<dbReference type="Pfam" id="PF09334">
    <property type="entry name" value="tRNA-synt_1g"/>
    <property type="match status" value="1"/>
</dbReference>
<feature type="short sequence motif" description="'HIGH' region" evidence="12">
    <location>
        <begin position="24"/>
        <end position="34"/>
    </location>
</feature>
<evidence type="ECO:0000256" key="3">
    <source>
        <dbReference type="ARBA" id="ARBA00008258"/>
    </source>
</evidence>
<feature type="binding site" evidence="12">
    <location>
        <position position="357"/>
    </location>
    <ligand>
        <name>ATP</name>
        <dbReference type="ChEBI" id="CHEBI:30616"/>
    </ligand>
</feature>
<dbReference type="InterPro" id="IPR001412">
    <property type="entry name" value="aa-tRNA-synth_I_CS"/>
</dbReference>
<evidence type="ECO:0000256" key="4">
    <source>
        <dbReference type="ARBA" id="ARBA00022490"/>
    </source>
</evidence>
<dbReference type="PANTHER" id="PTHR45765">
    <property type="entry name" value="METHIONINE--TRNA LIGASE"/>
    <property type="match status" value="1"/>
</dbReference>
<comment type="catalytic activity">
    <reaction evidence="11 12">
        <text>tRNA(Met) + L-methionine + ATP = L-methionyl-tRNA(Met) + AMP + diphosphate</text>
        <dbReference type="Rhea" id="RHEA:13481"/>
        <dbReference type="Rhea" id="RHEA-COMP:9667"/>
        <dbReference type="Rhea" id="RHEA-COMP:9698"/>
        <dbReference type="ChEBI" id="CHEBI:30616"/>
        <dbReference type="ChEBI" id="CHEBI:33019"/>
        <dbReference type="ChEBI" id="CHEBI:57844"/>
        <dbReference type="ChEBI" id="CHEBI:78442"/>
        <dbReference type="ChEBI" id="CHEBI:78530"/>
        <dbReference type="ChEBI" id="CHEBI:456215"/>
        <dbReference type="EC" id="6.1.1.10"/>
    </reaction>
</comment>
<dbReference type="AlphaFoldDB" id="A0A6J4UG44"/>
<protein>
    <recommendedName>
        <fullName evidence="12">Methionine--tRNA ligase</fullName>
        <ecNumber evidence="12">6.1.1.10</ecNumber>
    </recommendedName>
    <alternativeName>
        <fullName evidence="12">Methionyl-tRNA synthetase</fullName>
        <shortName evidence="12">MetRS</shortName>
    </alternativeName>
</protein>
<evidence type="ECO:0000259" key="13">
    <source>
        <dbReference type="Pfam" id="PF09334"/>
    </source>
</evidence>
<organism evidence="15">
    <name type="scientific">uncultured Thermomicrobiales bacterium</name>
    <dbReference type="NCBI Taxonomy" id="1645740"/>
    <lineage>
        <taxon>Bacteria</taxon>
        <taxon>Pseudomonadati</taxon>
        <taxon>Thermomicrobiota</taxon>
        <taxon>Thermomicrobia</taxon>
        <taxon>Thermomicrobiales</taxon>
        <taxon>environmental samples</taxon>
    </lineage>
</organism>
<feature type="binding site" evidence="12">
    <location>
        <position position="172"/>
    </location>
    <ligand>
        <name>Zn(2+)</name>
        <dbReference type="ChEBI" id="CHEBI:29105"/>
    </ligand>
</feature>
<dbReference type="EMBL" id="CADCWN010000009">
    <property type="protein sequence ID" value="CAA9548416.1"/>
    <property type="molecule type" value="Genomic_DNA"/>
</dbReference>
<dbReference type="NCBIfam" id="TIGR00398">
    <property type="entry name" value="metG"/>
    <property type="match status" value="1"/>
</dbReference>
<dbReference type="InterPro" id="IPR014729">
    <property type="entry name" value="Rossmann-like_a/b/a_fold"/>
</dbReference>